<name>U6G9U5_9EIME</name>
<evidence type="ECO:0000256" key="5">
    <source>
        <dbReference type="SAM" id="MobiDB-lite"/>
    </source>
</evidence>
<dbReference type="VEuPathDB" id="ToxoDB:EPH_0006850"/>
<dbReference type="GO" id="GO:0003755">
    <property type="term" value="F:peptidyl-prolyl cis-trans isomerase activity"/>
    <property type="evidence" value="ECO:0007669"/>
    <property type="project" value="UniProtKB-EC"/>
</dbReference>
<dbReference type="Pfam" id="PF14559">
    <property type="entry name" value="TPR_19"/>
    <property type="match status" value="1"/>
</dbReference>
<dbReference type="AlphaFoldDB" id="U6G9U5"/>
<keyword evidence="4" id="KW-0413">Isomerase</keyword>
<evidence type="ECO:0000256" key="4">
    <source>
        <dbReference type="ARBA" id="ARBA00023235"/>
    </source>
</evidence>
<accession>U6G9U5</accession>
<dbReference type="Proteomes" id="UP000018201">
    <property type="component" value="Unassembled WGS sequence"/>
</dbReference>
<dbReference type="SUPFAM" id="SSF48452">
    <property type="entry name" value="TPR-like"/>
    <property type="match status" value="1"/>
</dbReference>
<comment type="catalytic activity">
    <reaction evidence="1">
        <text>[protein]-peptidylproline (omega=180) = [protein]-peptidylproline (omega=0)</text>
        <dbReference type="Rhea" id="RHEA:16237"/>
        <dbReference type="Rhea" id="RHEA-COMP:10747"/>
        <dbReference type="Rhea" id="RHEA-COMP:10748"/>
        <dbReference type="ChEBI" id="CHEBI:83833"/>
        <dbReference type="ChEBI" id="CHEBI:83834"/>
        <dbReference type="EC" id="5.2.1.8"/>
    </reaction>
</comment>
<proteinExistence type="predicted"/>
<organism evidence="6 7">
    <name type="scientific">Eimeria praecox</name>
    <dbReference type="NCBI Taxonomy" id="51316"/>
    <lineage>
        <taxon>Eukaryota</taxon>
        <taxon>Sar</taxon>
        <taxon>Alveolata</taxon>
        <taxon>Apicomplexa</taxon>
        <taxon>Conoidasida</taxon>
        <taxon>Coccidia</taxon>
        <taxon>Eucoccidiorida</taxon>
        <taxon>Eimeriorina</taxon>
        <taxon>Eimeriidae</taxon>
        <taxon>Eimeria</taxon>
    </lineage>
</organism>
<protein>
    <recommendedName>
        <fullName evidence="2">peptidylprolyl isomerase</fullName>
        <ecNumber evidence="2">5.2.1.8</ecNumber>
    </recommendedName>
</protein>
<dbReference type="Gene3D" id="1.25.40.10">
    <property type="entry name" value="Tetratricopeptide repeat domain"/>
    <property type="match status" value="1"/>
</dbReference>
<gene>
    <name evidence="6" type="ORF">EPH_0006850</name>
</gene>
<dbReference type="OrthoDB" id="433738at2759"/>
<evidence type="ECO:0000313" key="6">
    <source>
        <dbReference type="EMBL" id="CDI76093.1"/>
    </source>
</evidence>
<dbReference type="EMBL" id="HG691300">
    <property type="protein sequence ID" value="CDI76093.1"/>
    <property type="molecule type" value="Genomic_DNA"/>
</dbReference>
<reference evidence="6" key="2">
    <citation type="submission" date="2013-10" db="EMBL/GenBank/DDBJ databases">
        <authorList>
            <person name="Aslett M."/>
        </authorList>
    </citation>
    <scope>NUCLEOTIDE SEQUENCE [LARGE SCALE GENOMIC DNA]</scope>
    <source>
        <strain evidence="6">Houghton</strain>
    </source>
</reference>
<dbReference type="InterPro" id="IPR050754">
    <property type="entry name" value="FKBP4/5/8-like"/>
</dbReference>
<feature type="compositionally biased region" description="Polar residues" evidence="5">
    <location>
        <begin position="1"/>
        <end position="22"/>
    </location>
</feature>
<dbReference type="InterPro" id="IPR019734">
    <property type="entry name" value="TPR_rpt"/>
</dbReference>
<evidence type="ECO:0000256" key="3">
    <source>
        <dbReference type="ARBA" id="ARBA00023110"/>
    </source>
</evidence>
<feature type="compositionally biased region" description="Basic and acidic residues" evidence="5">
    <location>
        <begin position="24"/>
        <end position="33"/>
    </location>
</feature>
<feature type="region of interest" description="Disordered" evidence="5">
    <location>
        <begin position="380"/>
        <end position="458"/>
    </location>
</feature>
<dbReference type="PANTHER" id="PTHR46512">
    <property type="entry name" value="PEPTIDYLPROLYL ISOMERASE"/>
    <property type="match status" value="1"/>
</dbReference>
<keyword evidence="7" id="KW-1185">Reference proteome</keyword>
<evidence type="ECO:0000313" key="7">
    <source>
        <dbReference type="Proteomes" id="UP000018201"/>
    </source>
</evidence>
<evidence type="ECO:0000256" key="1">
    <source>
        <dbReference type="ARBA" id="ARBA00000971"/>
    </source>
</evidence>
<keyword evidence="3" id="KW-0697">Rotamase</keyword>
<dbReference type="SMART" id="SM00028">
    <property type="entry name" value="TPR"/>
    <property type="match status" value="2"/>
</dbReference>
<reference evidence="6" key="1">
    <citation type="submission" date="2013-10" db="EMBL/GenBank/DDBJ databases">
        <title>Genomic analysis of the causative agents of coccidiosis in chickens.</title>
        <authorList>
            <person name="Reid A.J."/>
            <person name="Blake D."/>
            <person name="Billington K."/>
            <person name="Browne H."/>
            <person name="Dunn M."/>
            <person name="Hung S."/>
            <person name="Kawahara F."/>
            <person name="Miranda-Saavedra D."/>
            <person name="Mourier T."/>
            <person name="Nagra H."/>
            <person name="Otto T.D."/>
            <person name="Rawlings N."/>
            <person name="Sanchez A."/>
            <person name="Sanders M."/>
            <person name="Subramaniam C."/>
            <person name="Tay Y."/>
            <person name="Dear P."/>
            <person name="Doerig C."/>
            <person name="Gruber A."/>
            <person name="Parkinson J."/>
            <person name="Shirley M."/>
            <person name="Wan K.L."/>
            <person name="Berriman M."/>
            <person name="Tomley F."/>
            <person name="Pain A."/>
        </authorList>
    </citation>
    <scope>NUCLEOTIDE SEQUENCE [LARGE SCALE GENOMIC DNA]</scope>
    <source>
        <strain evidence="6">Houghton</strain>
    </source>
</reference>
<dbReference type="PANTHER" id="PTHR46512:SF9">
    <property type="entry name" value="PEPTIDYLPROLYL ISOMERASE"/>
    <property type="match status" value="1"/>
</dbReference>
<dbReference type="EC" id="5.2.1.8" evidence="2"/>
<feature type="region of interest" description="Disordered" evidence="5">
    <location>
        <begin position="1"/>
        <end position="47"/>
    </location>
</feature>
<sequence>MENDNKSANTTDSRMQCSSSSVAHDADDLHKSSGEPPLSSDEFPTSADSVREEGLRAFRAGDWRGATDAWSRGLRTLEYILAREEEFDEEKKSEFLAVCLWVTEGLTLFHGGFKMHRSYLLNLSLSTLKEGRWAACILYCDKALQRDPKAVKALYRKAQAQQELGDFDGALATLDRYLSVAPGSPLALSLQAQLRHLKAAHAVREKKLLQGMFRNLEHDPRSEAAEAAAAEATATKAGGLMGSVKASIKNWLSGLVSKQQLDSADCSPNTQNMEQDIAAVTAAMRAAGMDSNNEHESNQDAVAEAVAALLGGKGETGTANMKELKKLTALLNKYQAMHAGEASFMDRLRFRLSLAWFGIQHICASFCCKVCRKRQTQQQEQAEPEWEDMRPASASASCSPDSEIKENRGFLKGAQRRHQCRTAAANAARRRRHQQHFAKVTASSSRIEDLDEVSDREC</sequence>
<dbReference type="InterPro" id="IPR011990">
    <property type="entry name" value="TPR-like_helical_dom_sf"/>
</dbReference>
<evidence type="ECO:0000256" key="2">
    <source>
        <dbReference type="ARBA" id="ARBA00013194"/>
    </source>
</evidence>